<organism evidence="3 4">
    <name type="scientific">Cladobotryum mycophilum</name>
    <dbReference type="NCBI Taxonomy" id="491253"/>
    <lineage>
        <taxon>Eukaryota</taxon>
        <taxon>Fungi</taxon>
        <taxon>Dikarya</taxon>
        <taxon>Ascomycota</taxon>
        <taxon>Pezizomycotina</taxon>
        <taxon>Sordariomycetes</taxon>
        <taxon>Hypocreomycetidae</taxon>
        <taxon>Hypocreales</taxon>
        <taxon>Hypocreaceae</taxon>
        <taxon>Cladobotryum</taxon>
    </lineage>
</organism>
<sequence>MPGYTETSEEELQTALQALVKAGRGLEPIPITKYGYRIHNKARHNLVARALFKFVEYAPDYNPLNEEDSYSQLMLAIACAGQAVVQVPDGSADNWKRFVWGSHADDRYKEIIPVLMSRCLEEHINERLQSLGQPLLYDLYRISGFKDYASKTIQSDRFLNQEISEDLWNGHHFFSICMLFVADFLQDPWSTIPAYDTRFKARTSYKVLEAWSYTMWADKCKDSVEKTDKIVTFFGSVASITYAPPSNVQLSRPTPASDQLEASLGRLEHETEVINEWKTYCETMDAFFRVNMQPKWQNELNTASSKSSQSVCYWMNDAYSKEFNLYADVQQIRVIIRNPEWGYVANVGCPLVQGPSILLANGEMRMVENLITSDQLHTGDRGSKLSESVSETQCIVSKTKVVLVGFNGETPFATPAQVFYTSTGLRAIDARAPRTMNPFQRIGKLAVGHVIYRRNGERYESIEIQSIEKTEASEQMVYTVFSGDDQQYYHANGYLISQNEPKNSLQIVAESIRRLPKSARLPARLDLELDYGYKPDPKKLNSVQLENVSSTPTHSVNTKIRSTTKRKQHEVSLDLIEREFEVTAHHPNRIPSNYQLPSISVIDGRIVLDDKVQFRSSCDLDARTLKWTRDLPDQKLFEHGMIQIDHDGYSGNGVVYVTADPTPKQVSKDGIHAFRLHAKSVSQSKDESFIELQRYRITVDRDVWKPDTERDQIADPMVLGELSYGQYNLGDKRAINTNLNQDLDELYRFERETIDRDIFRGTVRFHRASMIPFISDSGEDVKIFDIKFPQLGLNMNLPVLFQELYLDFDWWVDSFYGALYESAPDMRGMMGNRHLIRADYVGPYNIQLRSKVSQAFAAVADPSSPASPAQPASITDELVTYKEPELNDLVRFVGYNEEIVHTTTQTYIQHMMYYHMDQDDRKEFTNQERPTNLPRALANDLPSKFKAFFKDKYAPAFLCRSIESFAKYSAQFTETEKERLWYWWEGNGEKCLSRSQEYNDLNNIASIETMKILYASTLDPFFNSYDGPVVWAQKLRDKLAEKRVMNNLLTETTQSGASPINRECMVMNTLATSEDFADQWFVEIMAFAGEIGFDYPYIDEDSELTGQWLHDSMHDLILKVLLDDPSITNDVKEQLLKDIVAFEEVNNLDQKRTTEQRAAAIVTASSVLLGEASYWFTAVGKGLSKALGASRLYQWVGTAFDQVAQKVSTRVPGTKVGFYIGQIATNLIGAIQSWDTLSDDQRATVILETLKIATAGASYAIEAFKRFMEKPMTSALDQLDLEYLNQGTYRAFGEGAPSLGKMSDEINGPGGFHDSVANHVGSGDKTATRPSKDQKWNEKITDPVGDLPPGGAKAAKKFSIPDTILKGVNIALGIGVAAAMTFTLARQWDDLTTAGKIINTLSVITEMLTVLLDVVEIGISTGVLVVSGTMSVALPIIGAVLAVVGFVLTFISFFVQTHKSKPPPDPIKEYVNNTGKPLISKFNDAPKPQLSYSISHRKVNPGQLTKIEIVAKNNSSKDVSLTNTRITLLSGDDNVCLFSAPGNIELVSDAEPSRDRENRTYVTPDEIVDANLPQPSKIGTTSTYYQMDLRVAGPRVREESAMQALVLKPAQTIRSIWTARINKRGAMMKILQARLTLSS</sequence>
<keyword evidence="2" id="KW-1133">Transmembrane helix</keyword>
<feature type="compositionally biased region" description="Basic and acidic residues" evidence="1">
    <location>
        <begin position="1326"/>
        <end position="1341"/>
    </location>
</feature>
<dbReference type="EMBL" id="JAVFKD010000004">
    <property type="protein sequence ID" value="KAK5995103.1"/>
    <property type="molecule type" value="Genomic_DNA"/>
</dbReference>
<gene>
    <name evidence="3" type="ORF">PT974_03497</name>
</gene>
<proteinExistence type="predicted"/>
<evidence type="ECO:0000256" key="2">
    <source>
        <dbReference type="SAM" id="Phobius"/>
    </source>
</evidence>
<feature type="transmembrane region" description="Helical" evidence="2">
    <location>
        <begin position="1364"/>
        <end position="1385"/>
    </location>
</feature>
<feature type="transmembrane region" description="Helical" evidence="2">
    <location>
        <begin position="1432"/>
        <end position="1455"/>
    </location>
</feature>
<feature type="transmembrane region" description="Helical" evidence="2">
    <location>
        <begin position="1397"/>
        <end position="1426"/>
    </location>
</feature>
<evidence type="ECO:0000256" key="1">
    <source>
        <dbReference type="SAM" id="MobiDB-lite"/>
    </source>
</evidence>
<evidence type="ECO:0000313" key="4">
    <source>
        <dbReference type="Proteomes" id="UP001338125"/>
    </source>
</evidence>
<keyword evidence="2" id="KW-0812">Transmembrane</keyword>
<protein>
    <submittedName>
        <fullName evidence="3">Uncharacterized protein</fullName>
    </submittedName>
</protein>
<comment type="caution">
    <text evidence="3">The sequence shown here is derived from an EMBL/GenBank/DDBJ whole genome shotgun (WGS) entry which is preliminary data.</text>
</comment>
<dbReference type="Proteomes" id="UP001338125">
    <property type="component" value="Unassembled WGS sequence"/>
</dbReference>
<accession>A0ABR0SSL7</accession>
<feature type="region of interest" description="Disordered" evidence="1">
    <location>
        <begin position="1322"/>
        <end position="1343"/>
    </location>
</feature>
<keyword evidence="4" id="KW-1185">Reference proteome</keyword>
<name>A0ABR0SSL7_9HYPO</name>
<keyword evidence="2" id="KW-0472">Membrane</keyword>
<reference evidence="3 4" key="1">
    <citation type="submission" date="2024-01" db="EMBL/GenBank/DDBJ databases">
        <title>Complete genome of Cladobotryum mycophilum ATHUM6906.</title>
        <authorList>
            <person name="Christinaki A.C."/>
            <person name="Myridakis A.I."/>
            <person name="Kouvelis V.N."/>
        </authorList>
    </citation>
    <scope>NUCLEOTIDE SEQUENCE [LARGE SCALE GENOMIC DNA]</scope>
    <source>
        <strain evidence="3 4">ATHUM6906</strain>
    </source>
</reference>
<evidence type="ECO:0000313" key="3">
    <source>
        <dbReference type="EMBL" id="KAK5995103.1"/>
    </source>
</evidence>